<evidence type="ECO:0000256" key="2">
    <source>
        <dbReference type="SAM" id="MobiDB-lite"/>
    </source>
</evidence>
<gene>
    <name evidence="4" type="ORF">RUM43_007037</name>
    <name evidence="3" type="ORF">RUM44_001283</name>
</gene>
<reference evidence="4 6" key="1">
    <citation type="submission" date="2023-10" db="EMBL/GenBank/DDBJ databases">
        <title>Genomes of two closely related lineages of the louse Polyplax serrata with different host specificities.</title>
        <authorList>
            <person name="Martinu J."/>
            <person name="Tarabai H."/>
            <person name="Stefka J."/>
            <person name="Hypsa V."/>
        </authorList>
    </citation>
    <scope>NUCLEOTIDE SEQUENCE [LARGE SCALE GENOMIC DNA]</scope>
    <source>
        <strain evidence="3">98ZLc_SE</strain>
        <strain evidence="4">HR10_N</strain>
    </source>
</reference>
<evidence type="ECO:0000256" key="1">
    <source>
        <dbReference type="SAM" id="Coils"/>
    </source>
</evidence>
<feature type="coiled-coil region" evidence="1">
    <location>
        <begin position="33"/>
        <end position="85"/>
    </location>
</feature>
<dbReference type="EMBL" id="JAWJWF010000047">
    <property type="protein sequence ID" value="KAK6621476.1"/>
    <property type="molecule type" value="Genomic_DNA"/>
</dbReference>
<dbReference type="EMBL" id="JAWJWE010000003">
    <property type="protein sequence ID" value="KAK6638769.1"/>
    <property type="molecule type" value="Genomic_DNA"/>
</dbReference>
<dbReference type="AlphaFoldDB" id="A0AAN8P1B7"/>
<protein>
    <submittedName>
        <fullName evidence="4">Uncharacterized protein</fullName>
    </submittedName>
</protein>
<accession>A0AAN8P1B7</accession>
<dbReference type="Proteomes" id="UP001359485">
    <property type="component" value="Unassembled WGS sequence"/>
</dbReference>
<evidence type="ECO:0000313" key="6">
    <source>
        <dbReference type="Proteomes" id="UP001372834"/>
    </source>
</evidence>
<proteinExistence type="predicted"/>
<keyword evidence="1" id="KW-0175">Coiled coil</keyword>
<organism evidence="4 6">
    <name type="scientific">Polyplax serrata</name>
    <name type="common">Common mouse louse</name>
    <dbReference type="NCBI Taxonomy" id="468196"/>
    <lineage>
        <taxon>Eukaryota</taxon>
        <taxon>Metazoa</taxon>
        <taxon>Ecdysozoa</taxon>
        <taxon>Arthropoda</taxon>
        <taxon>Hexapoda</taxon>
        <taxon>Insecta</taxon>
        <taxon>Pterygota</taxon>
        <taxon>Neoptera</taxon>
        <taxon>Paraneoptera</taxon>
        <taxon>Psocodea</taxon>
        <taxon>Troctomorpha</taxon>
        <taxon>Phthiraptera</taxon>
        <taxon>Anoplura</taxon>
        <taxon>Polyplacidae</taxon>
        <taxon>Polyplax</taxon>
    </lineage>
</organism>
<comment type="caution">
    <text evidence="4">The sequence shown here is derived from an EMBL/GenBank/DDBJ whole genome shotgun (WGS) entry which is preliminary data.</text>
</comment>
<keyword evidence="5" id="KW-1185">Reference proteome</keyword>
<name>A0AAN8P1B7_POLSC</name>
<sequence>MAPSDDGSKKKNSLPGCLTHPPPSSARLPHEYIQQLEAELQEEREEKEALNVERAKLKVCWEMTLEELAMTRTELSDKIFSLENELQKQMKWKKVLQKLLREYGENLEEMKGVIENILVERPKCMIKY</sequence>
<evidence type="ECO:0000313" key="3">
    <source>
        <dbReference type="EMBL" id="KAK6621476.1"/>
    </source>
</evidence>
<feature type="region of interest" description="Disordered" evidence="2">
    <location>
        <begin position="1"/>
        <end position="28"/>
    </location>
</feature>
<evidence type="ECO:0000313" key="4">
    <source>
        <dbReference type="EMBL" id="KAK6638769.1"/>
    </source>
</evidence>
<evidence type="ECO:0000313" key="5">
    <source>
        <dbReference type="Proteomes" id="UP001359485"/>
    </source>
</evidence>
<dbReference type="Proteomes" id="UP001372834">
    <property type="component" value="Unassembled WGS sequence"/>
</dbReference>